<dbReference type="InterPro" id="IPR050274">
    <property type="entry name" value="Nuclear_hormone_rcpt_NR2"/>
</dbReference>
<dbReference type="InterPro" id="IPR035500">
    <property type="entry name" value="NHR-like_dom_sf"/>
</dbReference>
<dbReference type="SUPFAM" id="SSF48508">
    <property type="entry name" value="Nuclear receptor ligand-binding domain"/>
    <property type="match status" value="1"/>
</dbReference>
<dbReference type="SMART" id="SM00430">
    <property type="entry name" value="HOLI"/>
    <property type="match status" value="1"/>
</dbReference>
<feature type="compositionally biased region" description="Basic residues" evidence="4">
    <location>
        <begin position="26"/>
        <end position="35"/>
    </location>
</feature>
<dbReference type="PROSITE" id="PS51843">
    <property type="entry name" value="NR_LBD"/>
    <property type="match status" value="1"/>
</dbReference>
<organism evidence="6">
    <name type="scientific">Medioppia subpectinata</name>
    <dbReference type="NCBI Taxonomy" id="1979941"/>
    <lineage>
        <taxon>Eukaryota</taxon>
        <taxon>Metazoa</taxon>
        <taxon>Ecdysozoa</taxon>
        <taxon>Arthropoda</taxon>
        <taxon>Chelicerata</taxon>
        <taxon>Arachnida</taxon>
        <taxon>Acari</taxon>
        <taxon>Acariformes</taxon>
        <taxon>Sarcoptiformes</taxon>
        <taxon>Oribatida</taxon>
        <taxon>Brachypylina</taxon>
        <taxon>Oppioidea</taxon>
        <taxon>Oppiidae</taxon>
        <taxon>Medioppia</taxon>
    </lineage>
</organism>
<dbReference type="Proteomes" id="UP000759131">
    <property type="component" value="Unassembled WGS sequence"/>
</dbReference>
<evidence type="ECO:0000256" key="2">
    <source>
        <dbReference type="ARBA" id="ARBA00023163"/>
    </source>
</evidence>
<proteinExistence type="predicted"/>
<dbReference type="Pfam" id="PF00104">
    <property type="entry name" value="Hormone_recep"/>
    <property type="match status" value="1"/>
</dbReference>
<feature type="region of interest" description="Disordered" evidence="4">
    <location>
        <begin position="1"/>
        <end position="112"/>
    </location>
</feature>
<dbReference type="InterPro" id="IPR000536">
    <property type="entry name" value="Nucl_hrmn_rcpt_lig-bd"/>
</dbReference>
<evidence type="ECO:0000259" key="5">
    <source>
        <dbReference type="PROSITE" id="PS51843"/>
    </source>
</evidence>
<keyword evidence="2" id="KW-0804">Transcription</keyword>
<dbReference type="Gene3D" id="1.10.565.10">
    <property type="entry name" value="Retinoid X Receptor"/>
    <property type="match status" value="1"/>
</dbReference>
<dbReference type="AlphaFoldDB" id="A0A7R9KWQ3"/>
<evidence type="ECO:0000256" key="4">
    <source>
        <dbReference type="SAM" id="MobiDB-lite"/>
    </source>
</evidence>
<keyword evidence="7" id="KW-1185">Reference proteome</keyword>
<dbReference type="PRINTS" id="PR00398">
    <property type="entry name" value="STRDHORMONER"/>
</dbReference>
<protein>
    <recommendedName>
        <fullName evidence="5">NR LBD domain-containing protein</fullName>
    </recommendedName>
</protein>
<dbReference type="EMBL" id="OC863157">
    <property type="protein sequence ID" value="CAD7630815.1"/>
    <property type="molecule type" value="Genomic_DNA"/>
</dbReference>
<name>A0A7R9KWQ3_9ACAR</name>
<feature type="compositionally biased region" description="Low complexity" evidence="4">
    <location>
        <begin position="85"/>
        <end position="99"/>
    </location>
</feature>
<evidence type="ECO:0000256" key="1">
    <source>
        <dbReference type="ARBA" id="ARBA00023015"/>
    </source>
</evidence>
<accession>A0A7R9KWQ3</accession>
<feature type="compositionally biased region" description="Basic residues" evidence="4">
    <location>
        <begin position="55"/>
        <end position="65"/>
    </location>
</feature>
<evidence type="ECO:0000313" key="6">
    <source>
        <dbReference type="EMBL" id="CAD7630815.1"/>
    </source>
</evidence>
<evidence type="ECO:0000313" key="7">
    <source>
        <dbReference type="Proteomes" id="UP000759131"/>
    </source>
</evidence>
<dbReference type="EMBL" id="CAJPIZ010008582">
    <property type="protein sequence ID" value="CAG2111245.1"/>
    <property type="molecule type" value="Genomic_DNA"/>
</dbReference>
<feature type="region of interest" description="Disordered" evidence="4">
    <location>
        <begin position="276"/>
        <end position="310"/>
    </location>
</feature>
<dbReference type="InterPro" id="IPR001723">
    <property type="entry name" value="Nuclear_hrmn_rcpt"/>
</dbReference>
<evidence type="ECO:0000256" key="3">
    <source>
        <dbReference type="ARBA" id="ARBA00023170"/>
    </source>
</evidence>
<dbReference type="PANTHER" id="PTHR24083">
    <property type="entry name" value="NUCLEAR HORMONE RECEPTOR"/>
    <property type="match status" value="1"/>
</dbReference>
<feature type="non-terminal residue" evidence="6">
    <location>
        <position position="1"/>
    </location>
</feature>
<feature type="compositionally biased region" description="Low complexity" evidence="4">
    <location>
        <begin position="276"/>
        <end position="302"/>
    </location>
</feature>
<keyword evidence="1" id="KW-0805">Transcription regulation</keyword>
<sequence>VQHERGPRKPKYRDHHSIGDGTGLKVLHHHHHHHSPGIGPLSSPLTKAISALERHHQHQHHHQQQQHHTLANTNNGHNSHHHQHSNGGHVGVQQAHHQSPVPPLPPHTHHHIMSKIPPLISTQSAGDRHQDLLSGLFSHQHSAGANKTDANTCGPIGIGGPYYDNNPTAGASATGGGPPPGLLQMLLNAEKSQELIWNSIRTGAVLGHLHGTGTTASALPFGMSRLFDDMSLPPTSTAGSLFLPPFLSTSAGIGCGLFSTGGVSLPMSLATTTTATGALSQPSQSTTPSTVSSASGSASNGSHTPPDVTVTDLKSMSASTARNSLAFNGISFPPPKPLSLTGGSGGHWDSVHEVTARLLFMVIRWVKCLPTYRTLTKNDQITLLEDSWKDLFLLNMAQWSVTLDLVSPLPGAPAYLTRAITNFKATDCPNMAADIQYIQEIMRRFRQLSPDGTECSCLKAIVLFKPETIGLCDVQPVEMLQDQAQCILGDYVRHKYPRQPTRFGRLLLLMPCLRAIAANNVEKLFFKETIGEIPVEKLLGDMYHMEKFE</sequence>
<gene>
    <name evidence="6" type="ORF">OSB1V03_LOCUS11227</name>
</gene>
<feature type="domain" description="NR LBD" evidence="5">
    <location>
        <begin position="305"/>
        <end position="546"/>
    </location>
</feature>
<dbReference type="FunFam" id="1.10.565.10:FF:000038">
    <property type="entry name" value="Dissatisfaction, isoform A"/>
    <property type="match status" value="1"/>
</dbReference>
<keyword evidence="3" id="KW-0675">Receptor</keyword>
<reference evidence="6" key="1">
    <citation type="submission" date="2020-11" db="EMBL/GenBank/DDBJ databases">
        <authorList>
            <person name="Tran Van P."/>
        </authorList>
    </citation>
    <scope>NUCLEOTIDE SEQUENCE</scope>
</reference>
<dbReference type="OrthoDB" id="5873264at2759"/>